<dbReference type="PROSITE" id="PS00584">
    <property type="entry name" value="PFKB_KINASES_2"/>
    <property type="match status" value="1"/>
</dbReference>
<dbReference type="Pfam" id="PF00294">
    <property type="entry name" value="PfkB"/>
    <property type="match status" value="1"/>
</dbReference>
<dbReference type="PANTHER" id="PTHR10584:SF166">
    <property type="entry name" value="RIBOKINASE"/>
    <property type="match status" value="1"/>
</dbReference>
<evidence type="ECO:0000256" key="4">
    <source>
        <dbReference type="RuleBase" id="RU003704"/>
    </source>
</evidence>
<dbReference type="RefSeq" id="WP_050002122.1">
    <property type="nucleotide sequence ID" value="NZ_CP008887.1"/>
</dbReference>
<keyword evidence="2 4" id="KW-0808">Transferase</keyword>
<dbReference type="CDD" id="cd01942">
    <property type="entry name" value="ribokinase_group_A"/>
    <property type="match status" value="1"/>
</dbReference>
<evidence type="ECO:0000313" key="7">
    <source>
        <dbReference type="Proteomes" id="UP000029980"/>
    </source>
</evidence>
<dbReference type="SUPFAM" id="SSF53613">
    <property type="entry name" value="Ribokinase-like"/>
    <property type="match status" value="1"/>
</dbReference>
<organism evidence="6 7">
    <name type="scientific">Thermococcus eurythermalis</name>
    <dbReference type="NCBI Taxonomy" id="1505907"/>
    <lineage>
        <taxon>Archaea</taxon>
        <taxon>Methanobacteriati</taxon>
        <taxon>Methanobacteriota</taxon>
        <taxon>Thermococci</taxon>
        <taxon>Thermococcales</taxon>
        <taxon>Thermococcaceae</taxon>
        <taxon>Thermococcus</taxon>
    </lineage>
</organism>
<comment type="similarity">
    <text evidence="1 4">Belongs to the carbohydrate kinase PfkB family.</text>
</comment>
<evidence type="ECO:0000313" key="6">
    <source>
        <dbReference type="EMBL" id="AIU69140.1"/>
    </source>
</evidence>
<dbReference type="GeneID" id="25152130"/>
<keyword evidence="3 4" id="KW-0418">Kinase</keyword>
<evidence type="ECO:0000256" key="3">
    <source>
        <dbReference type="ARBA" id="ARBA00022777"/>
    </source>
</evidence>
<protein>
    <submittedName>
        <fullName evidence="6">Sugar kinase</fullName>
    </submittedName>
</protein>
<dbReference type="OrthoDB" id="26949at2157"/>
<dbReference type="AlphaFoldDB" id="A0A097QRN5"/>
<dbReference type="InterPro" id="IPR029056">
    <property type="entry name" value="Ribokinase-like"/>
</dbReference>
<proteinExistence type="inferred from homology"/>
<dbReference type="HOGENOM" id="CLU_027634_6_0_2"/>
<reference evidence="6 7" key="1">
    <citation type="journal article" date="2015" name="Int. J. Syst. Evol. Microbiol.">
        <title>Thermococcus eurythermalis sp. nov., a conditional piezophilic hyperthermophilic archaeon with a wide temperature range isolated from an oil-immersed chimney in the Guaymas Basin.</title>
        <authorList>
            <person name="Zhao W."/>
            <person name="Zeng X."/>
            <person name="Xiao X."/>
        </authorList>
    </citation>
    <scope>NUCLEOTIDE SEQUENCE [LARGE SCALE GENOMIC DNA]</scope>
    <source>
        <strain evidence="6 7">A501</strain>
    </source>
</reference>
<dbReference type="GO" id="GO:0016301">
    <property type="term" value="F:kinase activity"/>
    <property type="evidence" value="ECO:0007669"/>
    <property type="project" value="UniProtKB-KW"/>
</dbReference>
<evidence type="ECO:0000259" key="5">
    <source>
        <dbReference type="Pfam" id="PF00294"/>
    </source>
</evidence>
<dbReference type="GO" id="GO:0006796">
    <property type="term" value="P:phosphate-containing compound metabolic process"/>
    <property type="evidence" value="ECO:0007669"/>
    <property type="project" value="UniProtKB-ARBA"/>
</dbReference>
<dbReference type="InterPro" id="IPR002173">
    <property type="entry name" value="Carboh/pur_kinase_PfkB_CS"/>
</dbReference>
<dbReference type="NCBIfam" id="NF041134">
    <property type="entry name" value="R1P_kin_Thcocales"/>
    <property type="match status" value="1"/>
</dbReference>
<feature type="domain" description="Carbohydrate kinase PfkB" evidence="5">
    <location>
        <begin position="6"/>
        <end position="270"/>
    </location>
</feature>
<dbReference type="Proteomes" id="UP000029980">
    <property type="component" value="Chromosome"/>
</dbReference>
<evidence type="ECO:0000256" key="1">
    <source>
        <dbReference type="ARBA" id="ARBA00010688"/>
    </source>
</evidence>
<sequence length="290" mass="31512">MFDVIGMGNLNYDIIFLLDRFPEFHEKVVSKEAHFGLGGAAGNTISWLATFGLKTGFIGAVGRDEIGEAHLRYFEKLGVDTSGIDVVDVPSGVAVAMVHGDDKRIIKHPGANALRKFKPDYARKAKLLHLSSNPPELIEEAVRFANANGILISVDIGEATLPREVEGMIDHLLMNEDEYRRKYGSLDTSLSNAKNLIITLNGGGALVREGDETYEVRGLSARVVDSTGAGDSFDAGVIYGVLQGWSLRDAAKLGMLLAYLTVQKVGARSAIIPLEEVIKMSKELNLDLPW</sequence>
<dbReference type="STRING" id="1505907.TEU_01625"/>
<evidence type="ECO:0000256" key="2">
    <source>
        <dbReference type="ARBA" id="ARBA00022679"/>
    </source>
</evidence>
<accession>A0A097QRN5</accession>
<dbReference type="KEGG" id="teu:TEU_01625"/>
<name>A0A097QRN5_9EURY</name>
<dbReference type="InterPro" id="IPR011611">
    <property type="entry name" value="PfkB_dom"/>
</dbReference>
<gene>
    <name evidence="6" type="ORF">TEU_01625</name>
</gene>
<dbReference type="PRINTS" id="PR00990">
    <property type="entry name" value="RIBOKINASE"/>
</dbReference>
<dbReference type="EMBL" id="CP008887">
    <property type="protein sequence ID" value="AIU69140.1"/>
    <property type="molecule type" value="Genomic_DNA"/>
</dbReference>
<dbReference type="InterPro" id="IPR053612">
    <property type="entry name" value="ADP-R1P_Kinase"/>
</dbReference>
<dbReference type="PANTHER" id="PTHR10584">
    <property type="entry name" value="SUGAR KINASE"/>
    <property type="match status" value="1"/>
</dbReference>
<dbReference type="InterPro" id="IPR002139">
    <property type="entry name" value="Ribo/fructo_kinase"/>
</dbReference>
<dbReference type="Gene3D" id="3.40.1190.20">
    <property type="match status" value="1"/>
</dbReference>
<keyword evidence="7" id="KW-1185">Reference proteome</keyword>